<organism evidence="4 5">
    <name type="scientific">Edaphochlamys debaryana</name>
    <dbReference type="NCBI Taxonomy" id="47281"/>
    <lineage>
        <taxon>Eukaryota</taxon>
        <taxon>Viridiplantae</taxon>
        <taxon>Chlorophyta</taxon>
        <taxon>core chlorophytes</taxon>
        <taxon>Chlorophyceae</taxon>
        <taxon>CS clade</taxon>
        <taxon>Chlamydomonadales</taxon>
        <taxon>Chlamydomonadales incertae sedis</taxon>
        <taxon>Edaphochlamys</taxon>
    </lineage>
</organism>
<feature type="compositionally biased region" description="Gly residues" evidence="1">
    <location>
        <begin position="92"/>
        <end position="108"/>
    </location>
</feature>
<evidence type="ECO:0000313" key="4">
    <source>
        <dbReference type="EMBL" id="KAG2484940.1"/>
    </source>
</evidence>
<accession>A0A835XQ34</accession>
<dbReference type="PROSITE" id="PS51140">
    <property type="entry name" value="CUE"/>
    <property type="match status" value="1"/>
</dbReference>
<evidence type="ECO:0000313" key="5">
    <source>
        <dbReference type="Proteomes" id="UP000612055"/>
    </source>
</evidence>
<feature type="region of interest" description="Disordered" evidence="1">
    <location>
        <begin position="62"/>
        <end position="111"/>
    </location>
</feature>
<dbReference type="SUPFAM" id="SSF46934">
    <property type="entry name" value="UBA-like"/>
    <property type="match status" value="1"/>
</dbReference>
<dbReference type="InterPro" id="IPR003892">
    <property type="entry name" value="CUE"/>
</dbReference>
<dbReference type="PANTHER" id="PTHR47812">
    <property type="entry name" value="SMR (SMALL MUTS RELATED) DOMAIN-CONTAINING PROTEIN"/>
    <property type="match status" value="1"/>
</dbReference>
<feature type="domain" description="CUE" evidence="3">
    <location>
        <begin position="1"/>
        <end position="42"/>
    </location>
</feature>
<gene>
    <name evidence="4" type="ORF">HYH03_016326</name>
</gene>
<dbReference type="SMART" id="SM00463">
    <property type="entry name" value="SMR"/>
    <property type="match status" value="1"/>
</dbReference>
<dbReference type="Gene3D" id="3.30.1370.110">
    <property type="match status" value="1"/>
</dbReference>
<feature type="compositionally biased region" description="Pro residues" evidence="1">
    <location>
        <begin position="168"/>
        <end position="185"/>
    </location>
</feature>
<evidence type="ECO:0000256" key="1">
    <source>
        <dbReference type="SAM" id="MobiDB-lite"/>
    </source>
</evidence>
<feature type="compositionally biased region" description="Low complexity" evidence="1">
    <location>
        <begin position="77"/>
        <end position="91"/>
    </location>
</feature>
<proteinExistence type="predicted"/>
<feature type="compositionally biased region" description="Basic and acidic residues" evidence="1">
    <location>
        <begin position="376"/>
        <end position="388"/>
    </location>
</feature>
<feature type="region of interest" description="Disordered" evidence="1">
    <location>
        <begin position="153"/>
        <end position="311"/>
    </location>
</feature>
<dbReference type="OrthoDB" id="3231855at2759"/>
<dbReference type="Pfam" id="PF02845">
    <property type="entry name" value="CUE"/>
    <property type="match status" value="1"/>
</dbReference>
<feature type="compositionally biased region" description="Gly residues" evidence="1">
    <location>
        <begin position="201"/>
        <end position="219"/>
    </location>
</feature>
<dbReference type="InterPro" id="IPR002625">
    <property type="entry name" value="Smr_dom"/>
</dbReference>
<dbReference type="SMART" id="SM00546">
    <property type="entry name" value="CUE"/>
    <property type="match status" value="1"/>
</dbReference>
<comment type="caution">
    <text evidence="4">The sequence shown here is derived from an EMBL/GenBank/DDBJ whole genome shotgun (WGS) entry which is preliminary data.</text>
</comment>
<keyword evidence="5" id="KW-1185">Reference proteome</keyword>
<dbReference type="InterPro" id="IPR013899">
    <property type="entry name" value="DUF1771"/>
</dbReference>
<dbReference type="Gene3D" id="1.10.8.10">
    <property type="entry name" value="DNA helicase RuvA subunit, C-terminal domain"/>
    <property type="match status" value="1"/>
</dbReference>
<feature type="compositionally biased region" description="Acidic residues" evidence="1">
    <location>
        <begin position="401"/>
        <end position="410"/>
    </location>
</feature>
<sequence>MASQLVDMFPSLPEDVLQATLDAHDGDLEQTIITLLDMCGDDDSSALGDAAATAFAHASAVSPAERNGTSQAQLMTAAAEAPPKAASAARGSRGGKGSSGSGGSGGGRARMSWGQLRSEASIQVSARGSGREALAAAPAPVYTGEWGRTAAPAPADFPTLAAFGPSPTAFPSPPPAASPPPPPPSATQLRSPQQRSRVQAGGYGGGTGGVGGGGGGRSRGGSSQTGPSAAARPSVTGPASPLASPEYARAATRVPGGRGGMRESISWPRLSAAEEGDGGGGGWGGGWGGGGGGSQRGCSGSGAADEEGGGGAWQAEVVEQLCRSHDWAGRELVEAVCAGLGWDLGEVGGALEELRAGTFQGPGSSSSCSASSSSEEGERRGRGREGGRRHWRGQYGRYDNADEDENDAYDNADGRGADEADRALDERWAAGDRLAAEIYMVDIGPSRPKLGPRQAQGGRPGPGLAQGRRDEGEAGAAFERHRQESRRLWHERDKLARRMQAAFSHGDHAAGRALLAEVKAVKAQAEEADRGAAARIEAEVNAGRSAWELDLHGLYGPEALQALDRRLALLESGATPSPGPAAPGPGPAASTLAARRCLRVVVGKGLHSSGGEAALPRLVAAHLQARGCRFAAFPGYLEVTLRPAFALAAAGVGAGAAAGVGVGAGAVLATAAHSGSVPLLQALRARGCPWDHQAWAAAADSGSVPALEWLREGGCPVKAEEPLFRAACAGDWVALSALVRLGLPLQRCTGLLRRLVCLDPLGEAPRVPVLEWLARAGAGFAAEAVAEAAREWWTEGGRCGSGRRSRRGG</sequence>
<dbReference type="InterPro" id="IPR009060">
    <property type="entry name" value="UBA-like_sf"/>
</dbReference>
<feature type="domain" description="Smr" evidence="2">
    <location>
        <begin position="549"/>
        <end position="642"/>
    </location>
</feature>
<feature type="compositionally biased region" description="Basic and acidic residues" evidence="1">
    <location>
        <begin position="467"/>
        <end position="483"/>
    </location>
</feature>
<dbReference type="Pfam" id="PF08590">
    <property type="entry name" value="DUF1771"/>
    <property type="match status" value="1"/>
</dbReference>
<dbReference type="InterPro" id="IPR036063">
    <property type="entry name" value="Smr_dom_sf"/>
</dbReference>
<dbReference type="GO" id="GO:0043130">
    <property type="term" value="F:ubiquitin binding"/>
    <property type="evidence" value="ECO:0007669"/>
    <property type="project" value="InterPro"/>
</dbReference>
<dbReference type="PANTHER" id="PTHR47812:SF2">
    <property type="entry name" value="SMR (SMALL MUTS RELATED) DOMAIN-CONTAINING PROTEIN"/>
    <property type="match status" value="1"/>
</dbReference>
<name>A0A835XQ34_9CHLO</name>
<dbReference type="SMART" id="SM01162">
    <property type="entry name" value="DUF1771"/>
    <property type="match status" value="1"/>
</dbReference>
<feature type="compositionally biased region" description="Polar residues" evidence="1">
    <location>
        <begin position="188"/>
        <end position="197"/>
    </location>
</feature>
<dbReference type="AlphaFoldDB" id="A0A835XQ34"/>
<evidence type="ECO:0000259" key="2">
    <source>
        <dbReference type="PROSITE" id="PS50828"/>
    </source>
</evidence>
<dbReference type="EMBL" id="JAEHOE010000139">
    <property type="protein sequence ID" value="KAG2484940.1"/>
    <property type="molecule type" value="Genomic_DNA"/>
</dbReference>
<protein>
    <recommendedName>
        <fullName evidence="6">CUE domain-containing protein</fullName>
    </recommendedName>
</protein>
<evidence type="ECO:0008006" key="6">
    <source>
        <dbReference type="Google" id="ProtNLM"/>
    </source>
</evidence>
<feature type="region of interest" description="Disordered" evidence="1">
    <location>
        <begin position="356"/>
        <end position="418"/>
    </location>
</feature>
<feature type="region of interest" description="Disordered" evidence="1">
    <location>
        <begin position="444"/>
        <end position="483"/>
    </location>
</feature>
<feature type="compositionally biased region" description="Low complexity" evidence="1">
    <location>
        <begin position="451"/>
        <end position="466"/>
    </location>
</feature>
<evidence type="ECO:0000259" key="3">
    <source>
        <dbReference type="PROSITE" id="PS51140"/>
    </source>
</evidence>
<dbReference type="PROSITE" id="PS50828">
    <property type="entry name" value="SMR"/>
    <property type="match status" value="1"/>
</dbReference>
<dbReference type="SUPFAM" id="SSF160443">
    <property type="entry name" value="SMR domain-like"/>
    <property type="match status" value="1"/>
</dbReference>
<feature type="compositionally biased region" description="Low complexity" evidence="1">
    <location>
        <begin position="363"/>
        <end position="374"/>
    </location>
</feature>
<dbReference type="CDD" id="cd14279">
    <property type="entry name" value="CUE"/>
    <property type="match status" value="1"/>
</dbReference>
<reference evidence="4" key="1">
    <citation type="journal article" date="2020" name="bioRxiv">
        <title>Comparative genomics of Chlamydomonas.</title>
        <authorList>
            <person name="Craig R.J."/>
            <person name="Hasan A.R."/>
            <person name="Ness R.W."/>
            <person name="Keightley P.D."/>
        </authorList>
    </citation>
    <scope>NUCLEOTIDE SEQUENCE</scope>
    <source>
        <strain evidence="4">CCAP 11/70</strain>
    </source>
</reference>
<feature type="compositionally biased region" description="Gly residues" evidence="1">
    <location>
        <begin position="278"/>
        <end position="295"/>
    </location>
</feature>
<dbReference type="Proteomes" id="UP000612055">
    <property type="component" value="Unassembled WGS sequence"/>
</dbReference>